<accession>A0ABR8YRV4</accession>
<comment type="caution">
    <text evidence="1">The sequence shown here is derived from an EMBL/GenBank/DDBJ whole genome shotgun (WGS) entry which is preliminary data.</text>
</comment>
<organism evidence="1 2">
    <name type="scientific">Clostridium faecium</name>
    <dbReference type="NCBI Taxonomy" id="2762223"/>
    <lineage>
        <taxon>Bacteria</taxon>
        <taxon>Bacillati</taxon>
        <taxon>Bacillota</taxon>
        <taxon>Clostridia</taxon>
        <taxon>Eubacteriales</taxon>
        <taxon>Clostridiaceae</taxon>
        <taxon>Clostridium</taxon>
    </lineage>
</organism>
<name>A0ABR8YRV4_9CLOT</name>
<dbReference type="Proteomes" id="UP000627166">
    <property type="component" value="Unassembled WGS sequence"/>
</dbReference>
<dbReference type="RefSeq" id="WP_191739942.1">
    <property type="nucleotide sequence ID" value="NZ_JACSQB010000053.1"/>
</dbReference>
<evidence type="ECO:0000313" key="1">
    <source>
        <dbReference type="EMBL" id="MBD8046968.1"/>
    </source>
</evidence>
<reference evidence="1 2" key="1">
    <citation type="submission" date="2020-08" db="EMBL/GenBank/DDBJ databases">
        <title>A Genomic Blueprint of the Chicken Gut Microbiome.</title>
        <authorList>
            <person name="Gilroy R."/>
            <person name="Ravi A."/>
            <person name="Getino M."/>
            <person name="Pursley I."/>
            <person name="Horton D.L."/>
            <person name="Alikhan N.-F."/>
            <person name="Baker D."/>
            <person name="Gharbi K."/>
            <person name="Hall N."/>
            <person name="Watson M."/>
            <person name="Adriaenssens E.M."/>
            <person name="Foster-Nyarko E."/>
            <person name="Jarju S."/>
            <person name="Secka A."/>
            <person name="Antonio M."/>
            <person name="Oren A."/>
            <person name="Chaudhuri R."/>
            <person name="La Ragione R.M."/>
            <person name="Hildebrand F."/>
            <person name="Pallen M.J."/>
        </authorList>
    </citation>
    <scope>NUCLEOTIDE SEQUENCE [LARGE SCALE GENOMIC DNA]</scope>
    <source>
        <strain evidence="1 2">N37</strain>
    </source>
</reference>
<dbReference type="EMBL" id="JACSQB010000053">
    <property type="protein sequence ID" value="MBD8046968.1"/>
    <property type="molecule type" value="Genomic_DNA"/>
</dbReference>
<proteinExistence type="predicted"/>
<gene>
    <name evidence="1" type="ORF">H9637_07935</name>
</gene>
<evidence type="ECO:0000313" key="2">
    <source>
        <dbReference type="Proteomes" id="UP000627166"/>
    </source>
</evidence>
<protein>
    <submittedName>
        <fullName evidence="1">Uncharacterized protein</fullName>
    </submittedName>
</protein>
<sequence length="159" mass="18092">MLNKIQSKTINDSIEKERVMDTKEANTITDLNQFKASESKTVNRNNNGEGIMSVVNAKTGKRITLSRQLMDKLNNPEKIVISFNDNKIAIAKQLPNNENYLYIKHYKSKGILYSAGIVNEITCKYNLDFSNKTSITFSDVEYITYEKDIVAIITVDNNN</sequence>
<keyword evidence="2" id="KW-1185">Reference proteome</keyword>